<keyword evidence="1" id="KW-0175">Coiled coil</keyword>
<gene>
    <name evidence="2" type="ORF">BOVATA_047270</name>
</gene>
<proteinExistence type="predicted"/>
<dbReference type="RefSeq" id="XP_028869477.1">
    <property type="nucleotide sequence ID" value="XM_029013644.1"/>
</dbReference>
<dbReference type="OrthoDB" id="295473at2759"/>
<dbReference type="VEuPathDB" id="PiroplasmaDB:BOVATA_047270"/>
<comment type="caution">
    <text evidence="2">The sequence shown here is derived from an EMBL/GenBank/DDBJ whole genome shotgun (WGS) entry which is preliminary data.</text>
</comment>
<evidence type="ECO:0000313" key="3">
    <source>
        <dbReference type="Proteomes" id="UP000236319"/>
    </source>
</evidence>
<dbReference type="Gene3D" id="1.10.287.1490">
    <property type="match status" value="1"/>
</dbReference>
<evidence type="ECO:0000256" key="1">
    <source>
        <dbReference type="SAM" id="Coils"/>
    </source>
</evidence>
<name>A0A2H6KJR1_9APIC</name>
<protein>
    <submittedName>
        <fullName evidence="2">Uncharacterized protein</fullName>
    </submittedName>
</protein>
<sequence>MAFLGGVLSGVREDENVTTYDVKDTNKNITSVINTLNTSVGKGRQAFGVAVHKVSEWLKNHGEQVEGRTQDVLGELGKLTTLISAQIQYLKPESISSLSTIQTIFGQDVGEVMSRMKTLRETEEGFKGLDDSLKEKLNVPLGKIETAVELLKKSSDNLDLTGQVRDVDFQIKSKKEEVLNTIKDKSDALERTTQGKLSEMERRVSAIGDLREEKLEALKKSVESLVASVGRADGAANTLVDAYRSQIVNELGKINGQVKALNTSEVSDDLNKVYESINRQLQVLSQQLEQLGSSGEEVTRGVEGGITQIKNALSEEITQLKGQVRSQISECFTEYVKLVKQSIAGITSAMNDVKATSVVQHDSPLYTKANSVKENLDKLDEQLKIGAGKIGNAIHQDIRDVDDAKELLPSQVKLDLDNVRDKVRNKVFSAIQGLQNSGIGHVNGGQLQATWELHGFKQAIKLAQAEAYQAVSSAIDKIKTSDFDNVFRKLNEQIKSRSNADPNSLQAKIGKIEKDLAPYFTNGVKSSDSEFHLGQFGDYGKKRSEAQQHIEQVLKQIITLEGVQSEITKLDQKLGAALKGSSADLSEVVALDDSVDARVEKVTSVDFNTPLKPLLNDAANKGISMLNNRVTEIHTQLSGIEPEIRPQIDKLQKNSVPNLSGDIQKQIAELQEKITRLQLLVTSTKGSADGEIRTQVIGLRDQVAGLKDSIGNINTNIQAFNKSLQSAIEEAKSTVKKPKQR</sequence>
<reference evidence="2 3" key="1">
    <citation type="journal article" date="2017" name="BMC Genomics">
        <title>Whole-genome assembly of Babesia ovata and comparative genomics between closely related pathogens.</title>
        <authorList>
            <person name="Yamagishi J."/>
            <person name="Asada M."/>
            <person name="Hakimi H."/>
            <person name="Tanaka T.Q."/>
            <person name="Sugimoto C."/>
            <person name="Kawazu S."/>
        </authorList>
    </citation>
    <scope>NUCLEOTIDE SEQUENCE [LARGE SCALE GENOMIC DNA]</scope>
    <source>
        <strain evidence="2 3">Miyake</strain>
    </source>
</reference>
<evidence type="ECO:0000313" key="2">
    <source>
        <dbReference type="EMBL" id="GBE63234.1"/>
    </source>
</evidence>
<organism evidence="2 3">
    <name type="scientific">Babesia ovata</name>
    <dbReference type="NCBI Taxonomy" id="189622"/>
    <lineage>
        <taxon>Eukaryota</taxon>
        <taxon>Sar</taxon>
        <taxon>Alveolata</taxon>
        <taxon>Apicomplexa</taxon>
        <taxon>Aconoidasida</taxon>
        <taxon>Piroplasmida</taxon>
        <taxon>Babesiidae</taxon>
        <taxon>Babesia</taxon>
    </lineage>
</organism>
<feature type="coiled-coil region" evidence="1">
    <location>
        <begin position="267"/>
        <end position="330"/>
    </location>
</feature>
<dbReference type="AlphaFoldDB" id="A0A2H6KJR1"/>
<dbReference type="EMBL" id="BDSA01000024">
    <property type="protein sequence ID" value="GBE63234.1"/>
    <property type="molecule type" value="Genomic_DNA"/>
</dbReference>
<dbReference type="Proteomes" id="UP000236319">
    <property type="component" value="Unassembled WGS sequence"/>
</dbReference>
<accession>A0A2H6KJR1</accession>
<keyword evidence="3" id="KW-1185">Reference proteome</keyword>
<dbReference type="GeneID" id="39877004"/>